<organism evidence="1 2">
    <name type="scientific">Mycena maculata</name>
    <dbReference type="NCBI Taxonomy" id="230809"/>
    <lineage>
        <taxon>Eukaryota</taxon>
        <taxon>Fungi</taxon>
        <taxon>Dikarya</taxon>
        <taxon>Basidiomycota</taxon>
        <taxon>Agaricomycotina</taxon>
        <taxon>Agaricomycetes</taxon>
        <taxon>Agaricomycetidae</taxon>
        <taxon>Agaricales</taxon>
        <taxon>Marasmiineae</taxon>
        <taxon>Mycenaceae</taxon>
        <taxon>Mycena</taxon>
    </lineage>
</organism>
<protein>
    <submittedName>
        <fullName evidence="1">Uncharacterized protein</fullName>
    </submittedName>
</protein>
<gene>
    <name evidence="1" type="ORF">DFH07DRAFT_820411</name>
</gene>
<reference evidence="1" key="1">
    <citation type="submission" date="2023-03" db="EMBL/GenBank/DDBJ databases">
        <title>Massive genome expansion in bonnet fungi (Mycena s.s.) driven by repeated elements and novel gene families across ecological guilds.</title>
        <authorList>
            <consortium name="Lawrence Berkeley National Laboratory"/>
            <person name="Harder C.B."/>
            <person name="Miyauchi S."/>
            <person name="Viragh M."/>
            <person name="Kuo A."/>
            <person name="Thoen E."/>
            <person name="Andreopoulos B."/>
            <person name="Lu D."/>
            <person name="Skrede I."/>
            <person name="Drula E."/>
            <person name="Henrissat B."/>
            <person name="Morin E."/>
            <person name="Kohler A."/>
            <person name="Barry K."/>
            <person name="LaButti K."/>
            <person name="Morin E."/>
            <person name="Salamov A."/>
            <person name="Lipzen A."/>
            <person name="Mereny Z."/>
            <person name="Hegedus B."/>
            <person name="Baldrian P."/>
            <person name="Stursova M."/>
            <person name="Weitz H."/>
            <person name="Taylor A."/>
            <person name="Grigoriev I.V."/>
            <person name="Nagy L.G."/>
            <person name="Martin F."/>
            <person name="Kauserud H."/>
        </authorList>
    </citation>
    <scope>NUCLEOTIDE SEQUENCE</scope>
    <source>
        <strain evidence="1">CBHHK188m</strain>
    </source>
</reference>
<dbReference type="Proteomes" id="UP001215280">
    <property type="component" value="Unassembled WGS sequence"/>
</dbReference>
<evidence type="ECO:0000313" key="2">
    <source>
        <dbReference type="Proteomes" id="UP001215280"/>
    </source>
</evidence>
<dbReference type="EMBL" id="JARJLG010000061">
    <property type="protein sequence ID" value="KAJ7756395.1"/>
    <property type="molecule type" value="Genomic_DNA"/>
</dbReference>
<evidence type="ECO:0000313" key="1">
    <source>
        <dbReference type="EMBL" id="KAJ7756395.1"/>
    </source>
</evidence>
<dbReference type="AlphaFoldDB" id="A0AAD7J462"/>
<keyword evidence="2" id="KW-1185">Reference proteome</keyword>
<comment type="caution">
    <text evidence="1">The sequence shown here is derived from an EMBL/GenBank/DDBJ whole genome shotgun (WGS) entry which is preliminary data.</text>
</comment>
<accession>A0AAD7J462</accession>
<sequence length="223" mass="24658">MRSICGGCRRGTQDTERAKLRSLPDTRLLRYGINRTVAKYRASFHHVNLFSSLIPPSQSSRQPAGQKLTNVTLNVKDAWIAIYKAHLINSFSSPSHYHHPLNFIVAMDFFNDDSDEANVFPGSGAAEDSQIRHLTHELADAAAFAPQRSTRSTACRELYALPFLFHPTSLLPSSGGFIDEGIEARHWLGSSANVEAGESYIAKSLSDKVALQMNRTRVIAVCI</sequence>
<name>A0AAD7J462_9AGAR</name>
<proteinExistence type="predicted"/>